<feature type="compositionally biased region" description="Low complexity" evidence="7">
    <location>
        <begin position="125"/>
        <end position="155"/>
    </location>
</feature>
<keyword evidence="3" id="KW-0597">Phosphoprotein</keyword>
<feature type="compositionally biased region" description="Low complexity" evidence="7">
    <location>
        <begin position="88"/>
        <end position="102"/>
    </location>
</feature>
<evidence type="ECO:0000256" key="7">
    <source>
        <dbReference type="SAM" id="MobiDB-lite"/>
    </source>
</evidence>
<feature type="compositionally biased region" description="Polar residues" evidence="7">
    <location>
        <begin position="429"/>
        <end position="442"/>
    </location>
</feature>
<feature type="region of interest" description="Disordered" evidence="7">
    <location>
        <begin position="364"/>
        <end position="399"/>
    </location>
</feature>
<feature type="region of interest" description="Disordered" evidence="7">
    <location>
        <begin position="429"/>
        <end position="521"/>
    </location>
</feature>
<evidence type="ECO:0000256" key="6">
    <source>
        <dbReference type="SAM" id="Coils"/>
    </source>
</evidence>
<feature type="coiled-coil region" evidence="6">
    <location>
        <begin position="588"/>
        <end position="622"/>
    </location>
</feature>
<proteinExistence type="predicted"/>
<name>A0ABR5C4U5_9TREE</name>
<dbReference type="EMBL" id="KN848550">
    <property type="protein sequence ID" value="KIR82721.1"/>
    <property type="molecule type" value="Genomic_DNA"/>
</dbReference>
<feature type="compositionally biased region" description="Polar residues" evidence="7">
    <location>
        <begin position="266"/>
        <end position="275"/>
    </location>
</feature>
<feature type="compositionally biased region" description="Basic and acidic residues" evidence="7">
    <location>
        <begin position="46"/>
        <end position="61"/>
    </location>
</feature>
<feature type="compositionally biased region" description="Polar residues" evidence="7">
    <location>
        <begin position="297"/>
        <end position="313"/>
    </location>
</feature>
<reference evidence="9 10" key="1">
    <citation type="submission" date="2015-01" db="EMBL/GenBank/DDBJ databases">
        <title>The Genome Sequence of Cryptococcus gattii EJB2.</title>
        <authorList>
            <consortium name="The Broad Institute Genomics Platform"/>
            <person name="Cuomo C."/>
            <person name="Litvintseva A."/>
            <person name="Chen Y."/>
            <person name="Heitman J."/>
            <person name="Sun S."/>
            <person name="Springer D."/>
            <person name="Dromer F."/>
            <person name="Young S."/>
            <person name="Zeng Q."/>
            <person name="Gargeya S."/>
            <person name="Abouelleil A."/>
            <person name="Alvarado L."/>
            <person name="Chapman S.B."/>
            <person name="Gainer-Dewar J."/>
            <person name="Goldberg J."/>
            <person name="Griggs A."/>
            <person name="Gujja S."/>
            <person name="Hansen M."/>
            <person name="Howarth C."/>
            <person name="Imamovic A."/>
            <person name="Larimer J."/>
            <person name="Murphy C."/>
            <person name="Naylor J."/>
            <person name="Pearson M."/>
            <person name="Priest M."/>
            <person name="Roberts A."/>
            <person name="Saif S."/>
            <person name="Shea T."/>
            <person name="Sykes S."/>
            <person name="Wortman J."/>
            <person name="Nusbaum C."/>
            <person name="Birren B."/>
        </authorList>
    </citation>
    <scope>NUCLEOTIDE SEQUENCE [LARGE SCALE GENOMIC DNA]</scope>
    <source>
        <strain evidence="9 10">EJB2</strain>
    </source>
</reference>
<sequence>MAAAYPLDTPSRVLKRVQQMEDMELPSLPSFHHDDLDYDSTNATETSREYGQDTRSEHQFDQENEIDMATPHPLRQVAVPSTITTAESNSSSVRSFSSTSGSPFPPLIDGSREETPSPYEPTTALTSTPLSRPSRSQSRSLLDSTTSNTLTATQTIRHERTMSGTGSIASSTVTKRDRWQTPGEMSRSFSGDEIPPSDGLGSERSVPLNDTSEYNHSQEIPELPSLIALEETPTTRRLSSSNIQFERPRRRALSATPFEDIEEVQTESSASSTPQHLGAPAQIDEAQPVQQERIPSLSRSEVTGTDHSVTSTPEGPIRNVSMMTPRADAPGEYELTEEHNYNPESQSDGENPTLDYNQEYEYTSQHEGTFDPSDDYDTPSKPFSPAKQALTLSDNISTPGTIRAMPAVSSLRSATATPMALQDVTDIRQNIPFTPSPNSTPKNPDFETPRAPLDDAQRRKSHVLAVLNSAAPPSRTLRRSVRGTPHPLRRVSTAPASESIAEEKSDIQEHESTPATNGMLSRVNDASENESFVSVASSADLTTDGRASRYQRLSRGNISFPLLPVNPSTSSGSLKGFTDRSGPNVKIHKHLNEMNKQLLEANAELAREAEAWRDEVERLQDILHQAGIDPDDAGSQNGARSNRSGSQSHSHRLPTPPHHSPSRNPGSSDHSEIIAQLSMRSRQSDSPSKNAQDLLNGLSPEERAAVVQEMAERLEVLEEEMKTKEEVIAELQEKLEYAHQSQSPDVQSLHEQIEELARQLEETEQARVDLQSEFSKKTEEHAIKFTEICSGFESQVKTLEKDLASAREEADRLRAERTRLEGSAEKKGSSDREEELRKQAREMEVELEAIKGQAKEMHEEVGELKDQIQSLNKEKEEAIKKFEDAERRVEEHQKLHQDSERRVERAENDLEILGAELKQASSAQLAVEAKLAQYEKELEKLDQLHEEKEKQLDQQQNEIQELSHLVQQLEVAQEKAAESEWLKKELKRVQRELEDVHNLLEDREIQLGDLRVKLEVAEANKNLESSQRRSPSGTLTTPGQGDDGNAAQNSVVIALEDRLDEAYREIGRLKREINTTPHRKSAIEVRDARIQALEREKAALSDRLAQQRSPNGTPMSGGPGKSAMIDAGSPFKRPTPFVHKTIASLRAPKTPGSLYEPSWLQTTIQSANEPLFQAQMEYLQQELKEANEQLDQNFSRLEAAGLGAVQLAEKLAAAEERIGELEDEVRTLGQRNKASLALVGAQRQEQEQETESRLRKALDEVHRQMDQLKSDINVERARFQRDNGRLQDLVSEMRLKSNAEIESFRTEMERMAEGSEREVEQAREEVKRVERERDELHREIQISKSRVTQLERELDDERRAYDSLSRRNAQIACDSTTAAQLQAELSQKSEAIRLLESSLRDAESTSHHLREKLAKRDEEVRESEAQVHKYRREREIIAHELREFENDLQKHKIESEQFGQQLQALKREQASKSSRHAAELEALEREMKEVKERERRLRREVQDVQTKYEKVEKWRELHQCDASLSGLPDTLAEQKSRFKAQSRELATQIRYLKAKYTREATFRNALALQKRYLLLLVGGKSLNEQATIKAIAKMGFPIPEAPRPARTFKAVALAVLSTIRARNDAARWRTEVDLKTSATAARNERRRASGWA</sequence>
<evidence type="ECO:0000256" key="1">
    <source>
        <dbReference type="ARBA" id="ARBA00004267"/>
    </source>
</evidence>
<protein>
    <recommendedName>
        <fullName evidence="8">Pericentrin/AKAP-450 centrosomal targeting domain-containing protein</fullName>
    </recommendedName>
</protein>
<evidence type="ECO:0000256" key="5">
    <source>
        <dbReference type="ARBA" id="ARBA00023212"/>
    </source>
</evidence>
<keyword evidence="4 6" id="KW-0175">Coiled coil</keyword>
<feature type="coiled-coil region" evidence="6">
    <location>
        <begin position="1176"/>
        <end position="1278"/>
    </location>
</feature>
<feature type="compositionally biased region" description="Polar residues" evidence="7">
    <location>
        <begin position="235"/>
        <end position="244"/>
    </location>
</feature>
<dbReference type="PANTHER" id="PTHR43941">
    <property type="entry name" value="STRUCTURAL MAINTENANCE OF CHROMOSOMES PROTEIN 2"/>
    <property type="match status" value="1"/>
</dbReference>
<feature type="compositionally biased region" description="Polar residues" evidence="7">
    <location>
        <begin position="390"/>
        <end position="399"/>
    </location>
</feature>
<keyword evidence="10" id="KW-1185">Reference proteome</keyword>
<feature type="compositionally biased region" description="Polar residues" evidence="7">
    <location>
        <begin position="634"/>
        <end position="648"/>
    </location>
</feature>
<dbReference type="PANTHER" id="PTHR43941:SF1">
    <property type="entry name" value="STRUCTURAL MAINTENANCE OF CHROMOSOMES PROTEIN 2"/>
    <property type="match status" value="1"/>
</dbReference>
<gene>
    <name evidence="9" type="ORF">I306_00167</name>
</gene>
<dbReference type="Proteomes" id="UP000054272">
    <property type="component" value="Unassembled WGS sequence"/>
</dbReference>
<evidence type="ECO:0000313" key="10">
    <source>
        <dbReference type="Proteomes" id="UP000054272"/>
    </source>
</evidence>
<feature type="compositionally biased region" description="Polar residues" evidence="7">
    <location>
        <begin position="162"/>
        <end position="173"/>
    </location>
</feature>
<dbReference type="Pfam" id="PF10495">
    <property type="entry name" value="PACT_coil_coil"/>
    <property type="match status" value="1"/>
</dbReference>
<evidence type="ECO:0000256" key="3">
    <source>
        <dbReference type="ARBA" id="ARBA00022553"/>
    </source>
</evidence>
<feature type="compositionally biased region" description="Polar residues" evidence="7">
    <location>
        <begin position="208"/>
        <end position="218"/>
    </location>
</feature>
<feature type="compositionally biased region" description="Polar residues" evidence="7">
    <location>
        <begin position="1022"/>
        <end position="1039"/>
    </location>
</feature>
<evidence type="ECO:0000313" key="9">
    <source>
        <dbReference type="EMBL" id="KIR82721.1"/>
    </source>
</evidence>
<feature type="region of interest" description="Disordered" evidence="7">
    <location>
        <begin position="810"/>
        <end position="840"/>
    </location>
</feature>
<organism evidence="9 10">
    <name type="scientific">Cryptococcus gattii EJB2</name>
    <dbReference type="NCBI Taxonomy" id="1296103"/>
    <lineage>
        <taxon>Eukaryota</taxon>
        <taxon>Fungi</taxon>
        <taxon>Dikarya</taxon>
        <taxon>Basidiomycota</taxon>
        <taxon>Agaricomycotina</taxon>
        <taxon>Tremellomycetes</taxon>
        <taxon>Tremellales</taxon>
        <taxon>Cryptococcaceae</taxon>
        <taxon>Cryptococcus</taxon>
        <taxon>Cryptococcus gattii species complex</taxon>
    </lineage>
</organism>
<evidence type="ECO:0000256" key="2">
    <source>
        <dbReference type="ARBA" id="ARBA00022490"/>
    </source>
</evidence>
<feature type="compositionally biased region" description="Polar residues" evidence="7">
    <location>
        <begin position="1104"/>
        <end position="1114"/>
    </location>
</feature>
<feature type="region of interest" description="Disordered" evidence="7">
    <location>
        <begin position="1100"/>
        <end position="1120"/>
    </location>
</feature>
<feature type="region of interest" description="Disordered" evidence="7">
    <location>
        <begin position="19"/>
        <end position="325"/>
    </location>
</feature>
<comment type="subcellular location">
    <subcellularLocation>
        <location evidence="1">Cytoplasm</location>
        <location evidence="1">Cytoskeleton</location>
        <location evidence="1">Microtubule organizing center</location>
    </subcellularLocation>
</comment>
<feature type="coiled-coil region" evidence="6">
    <location>
        <begin position="1305"/>
        <end position="1507"/>
    </location>
</feature>
<accession>A0ABR5C4U5</accession>
<evidence type="ECO:0000259" key="8">
    <source>
        <dbReference type="Pfam" id="PF10495"/>
    </source>
</evidence>
<keyword evidence="5" id="KW-0206">Cytoskeleton</keyword>
<feature type="region of interest" description="Disordered" evidence="7">
    <location>
        <begin position="1020"/>
        <end position="1046"/>
    </location>
</feature>
<feature type="compositionally biased region" description="Basic and acidic residues" evidence="7">
    <location>
        <begin position="444"/>
        <end position="458"/>
    </location>
</feature>
<keyword evidence="2" id="KW-0963">Cytoplasm</keyword>
<evidence type="ECO:0000256" key="4">
    <source>
        <dbReference type="ARBA" id="ARBA00023054"/>
    </source>
</evidence>
<dbReference type="InterPro" id="IPR019528">
    <property type="entry name" value="PACT_domain"/>
</dbReference>
<feature type="compositionally biased region" description="Basic and acidic residues" evidence="7">
    <location>
        <begin position="501"/>
        <end position="512"/>
    </location>
</feature>
<feature type="region of interest" description="Disordered" evidence="7">
    <location>
        <begin position="627"/>
        <end position="670"/>
    </location>
</feature>
<feature type="domain" description="Pericentrin/AKAP-450 centrosomal targeting" evidence="8">
    <location>
        <begin position="1555"/>
        <end position="1628"/>
    </location>
</feature>